<dbReference type="InterPro" id="IPR009003">
    <property type="entry name" value="Peptidase_S1_PA"/>
</dbReference>
<evidence type="ECO:0000256" key="5">
    <source>
        <dbReference type="SAM" id="MobiDB-lite"/>
    </source>
</evidence>
<proteinExistence type="inferred from homology"/>
<dbReference type="CDD" id="cd00190">
    <property type="entry name" value="Tryp_SPc"/>
    <property type="match status" value="1"/>
</dbReference>
<dbReference type="InterPro" id="IPR041515">
    <property type="entry name" value="PPAF-2-like_Clip"/>
</dbReference>
<gene>
    <name evidence="8" type="primary">Sb</name>
    <name evidence="8" type="ORF">TNCT_688751</name>
</gene>
<dbReference type="EMBL" id="BMAO01031538">
    <property type="protein sequence ID" value="GFQ75838.1"/>
    <property type="molecule type" value="Genomic_DNA"/>
</dbReference>
<dbReference type="PANTHER" id="PTHR24258:SF142">
    <property type="entry name" value="PEPTIDASE S1 DOMAIN-CONTAINING PROTEIN"/>
    <property type="match status" value="1"/>
</dbReference>
<feature type="compositionally biased region" description="Basic and acidic residues" evidence="5">
    <location>
        <begin position="214"/>
        <end position="224"/>
    </location>
</feature>
<sequence>MFDVTGLRTALMCTKMMNLLSHSTILTAFLFFHVFIPVNLQRQIEGRRIRPYGDKCPYADRSSGGCALKDGYIEEVKHDVNIDSDKERPAILTRDDYPVPVGEGHVGIGSDYKPKPVRDRPVGGGSGYNLKPGSDRDDYVPKPVDDTTGYNPKPGTGGEYKPPRGGSLGGGYNQKPGVDRDEYNPKPVGGSGSGGYNRKPGDDRGPTSGGGYIDKPEVDRDEYIPKPVGGGGYGGYNPKPVVDRPRPGGGGYVSKPDNDDYIPKPVGGGGYVGKPDDDDYIPKPVGGGGGGYYPKPETDEGKPQRPDHGGYKKPKDGDYNDDYGIGEGIVEDDFGQEGKPIPVVEGNCICVPYYQCQEGHIVTDGAGIIDARKRPQPDEELPLDGKFKPPSCGPFHVCCNTPESSTVKPYEHRCGVRNPSGINSRILSPSNKGEADFGEWPWQAAVLKSEGKVNIFQCGGVLIDKYHVMTVAHCVFHLYKYNEYPLKVRLGEWDTQTTTEFLAHEDYNVSKIIVHPEFRNTSLWNDIALLRLEEPVLFAPHIDTICLPQYDEIFAGQNCVVTGWGKDAYTAAPVGVVGIKISAYNGNVACAKDRFQICLKVGSAGLN</sequence>
<evidence type="ECO:0000256" key="3">
    <source>
        <dbReference type="ARBA" id="ARBA00023180"/>
    </source>
</evidence>
<evidence type="ECO:0000313" key="9">
    <source>
        <dbReference type="Proteomes" id="UP000887116"/>
    </source>
</evidence>
<dbReference type="FunFam" id="2.40.10.10:FF:000028">
    <property type="entry name" value="Serine protease easter"/>
    <property type="match status" value="1"/>
</dbReference>
<feature type="compositionally biased region" description="Basic and acidic residues" evidence="5">
    <location>
        <begin position="133"/>
        <end position="145"/>
    </location>
</feature>
<dbReference type="SMART" id="SM00020">
    <property type="entry name" value="Tryp_SPc"/>
    <property type="match status" value="1"/>
</dbReference>
<protein>
    <submittedName>
        <fullName evidence="8">Serine proteinase stubble</fullName>
    </submittedName>
</protein>
<feature type="compositionally biased region" description="Basic and acidic residues" evidence="5">
    <location>
        <begin position="87"/>
        <end position="97"/>
    </location>
</feature>
<dbReference type="AlphaFoldDB" id="A0A8X6G750"/>
<feature type="transmembrane region" description="Helical" evidence="6">
    <location>
        <begin position="20"/>
        <end position="40"/>
    </location>
</feature>
<keyword evidence="6" id="KW-0812">Transmembrane</keyword>
<keyword evidence="9" id="KW-1185">Reference proteome</keyword>
<comment type="similarity">
    <text evidence="4">Belongs to the peptidase S1 family. CLIP subfamily.</text>
</comment>
<dbReference type="OrthoDB" id="6406976at2759"/>
<dbReference type="PANTHER" id="PTHR24258">
    <property type="entry name" value="SERINE PROTEASE-RELATED"/>
    <property type="match status" value="1"/>
</dbReference>
<dbReference type="GO" id="GO:0006508">
    <property type="term" value="P:proteolysis"/>
    <property type="evidence" value="ECO:0007669"/>
    <property type="project" value="InterPro"/>
</dbReference>
<feature type="compositionally biased region" description="Basic and acidic residues" evidence="5">
    <location>
        <begin position="112"/>
        <end position="121"/>
    </location>
</feature>
<dbReference type="InterPro" id="IPR001254">
    <property type="entry name" value="Trypsin_dom"/>
</dbReference>
<evidence type="ECO:0000256" key="2">
    <source>
        <dbReference type="ARBA" id="ARBA00023157"/>
    </source>
</evidence>
<keyword evidence="3" id="KW-0325">Glycoprotein</keyword>
<organism evidence="8 9">
    <name type="scientific">Trichonephila clavata</name>
    <name type="common">Joro spider</name>
    <name type="synonym">Nephila clavata</name>
    <dbReference type="NCBI Taxonomy" id="2740835"/>
    <lineage>
        <taxon>Eukaryota</taxon>
        <taxon>Metazoa</taxon>
        <taxon>Ecdysozoa</taxon>
        <taxon>Arthropoda</taxon>
        <taxon>Chelicerata</taxon>
        <taxon>Arachnida</taxon>
        <taxon>Araneae</taxon>
        <taxon>Araneomorphae</taxon>
        <taxon>Entelegynae</taxon>
        <taxon>Araneoidea</taxon>
        <taxon>Nephilidae</taxon>
        <taxon>Trichonephila</taxon>
    </lineage>
</organism>
<dbReference type="Proteomes" id="UP000887116">
    <property type="component" value="Unassembled WGS sequence"/>
</dbReference>
<dbReference type="GO" id="GO:0004252">
    <property type="term" value="F:serine-type endopeptidase activity"/>
    <property type="evidence" value="ECO:0007669"/>
    <property type="project" value="InterPro"/>
</dbReference>
<accession>A0A8X6G750</accession>
<keyword evidence="2" id="KW-1015">Disulfide bond</keyword>
<dbReference type="Pfam" id="PF00089">
    <property type="entry name" value="Trypsin"/>
    <property type="match status" value="1"/>
</dbReference>
<dbReference type="Pfam" id="PF18322">
    <property type="entry name" value="CLIP_1"/>
    <property type="match status" value="1"/>
</dbReference>
<evidence type="ECO:0000259" key="7">
    <source>
        <dbReference type="PROSITE" id="PS50240"/>
    </source>
</evidence>
<feature type="compositionally biased region" description="Basic and acidic residues" evidence="5">
    <location>
        <begin position="296"/>
        <end position="318"/>
    </location>
</feature>
<name>A0A8X6G750_TRICU</name>
<feature type="region of interest" description="Disordered" evidence="5">
    <location>
        <begin position="87"/>
        <end position="322"/>
    </location>
</feature>
<dbReference type="PRINTS" id="PR00722">
    <property type="entry name" value="CHYMOTRYPSIN"/>
</dbReference>
<keyword evidence="6" id="KW-1133">Transmembrane helix</keyword>
<dbReference type="InterPro" id="IPR001314">
    <property type="entry name" value="Peptidase_S1A"/>
</dbReference>
<keyword evidence="6" id="KW-0472">Membrane</keyword>
<evidence type="ECO:0000256" key="6">
    <source>
        <dbReference type="SAM" id="Phobius"/>
    </source>
</evidence>
<dbReference type="InterPro" id="IPR043504">
    <property type="entry name" value="Peptidase_S1_PA_chymotrypsin"/>
</dbReference>
<evidence type="ECO:0000313" key="8">
    <source>
        <dbReference type="EMBL" id="GFQ75838.1"/>
    </source>
</evidence>
<keyword evidence="1" id="KW-0732">Signal</keyword>
<feature type="domain" description="Peptidase S1" evidence="7">
    <location>
        <begin position="426"/>
        <end position="607"/>
    </location>
</feature>
<dbReference type="PROSITE" id="PS50240">
    <property type="entry name" value="TRYPSIN_DOM"/>
    <property type="match status" value="1"/>
</dbReference>
<dbReference type="SUPFAM" id="SSF50494">
    <property type="entry name" value="Trypsin-like serine proteases"/>
    <property type="match status" value="1"/>
</dbReference>
<comment type="caution">
    <text evidence="8">The sequence shown here is derived from an EMBL/GenBank/DDBJ whole genome shotgun (WGS) entry which is preliminary data.</text>
</comment>
<dbReference type="Gene3D" id="2.40.10.10">
    <property type="entry name" value="Trypsin-like serine proteases"/>
    <property type="match status" value="1"/>
</dbReference>
<evidence type="ECO:0000256" key="1">
    <source>
        <dbReference type="ARBA" id="ARBA00022729"/>
    </source>
</evidence>
<evidence type="ECO:0000256" key="4">
    <source>
        <dbReference type="ARBA" id="ARBA00024195"/>
    </source>
</evidence>
<reference evidence="8" key="1">
    <citation type="submission" date="2020-07" db="EMBL/GenBank/DDBJ databases">
        <title>Multicomponent nature underlies the extraordinary mechanical properties of spider dragline silk.</title>
        <authorList>
            <person name="Kono N."/>
            <person name="Nakamura H."/>
            <person name="Mori M."/>
            <person name="Yoshida Y."/>
            <person name="Ohtoshi R."/>
            <person name="Malay A.D."/>
            <person name="Moran D.A.P."/>
            <person name="Tomita M."/>
            <person name="Numata K."/>
            <person name="Arakawa K."/>
        </authorList>
    </citation>
    <scope>NUCLEOTIDE SEQUENCE</scope>
</reference>